<dbReference type="RefSeq" id="WP_106456870.1">
    <property type="nucleotide sequence ID" value="NZ_PXOH01000009.1"/>
</dbReference>
<reference evidence="1 2" key="2">
    <citation type="submission" date="2018-03" db="EMBL/GenBank/DDBJ databases">
        <authorList>
            <person name="Keele B.F."/>
        </authorList>
    </citation>
    <scope>NUCLEOTIDE SEQUENCE [LARGE SCALE GENOMIC DNA]</scope>
    <source>
        <strain evidence="1 2">CCALA 016</strain>
    </source>
</reference>
<name>A0A2T1LYC1_9CHRO</name>
<organism evidence="1 2">
    <name type="scientific">Aphanothece hegewaldii CCALA 016</name>
    <dbReference type="NCBI Taxonomy" id="2107694"/>
    <lineage>
        <taxon>Bacteria</taxon>
        <taxon>Bacillati</taxon>
        <taxon>Cyanobacteriota</taxon>
        <taxon>Cyanophyceae</taxon>
        <taxon>Oscillatoriophycideae</taxon>
        <taxon>Chroococcales</taxon>
        <taxon>Aphanothecaceae</taxon>
        <taxon>Aphanothece</taxon>
    </lineage>
</organism>
<dbReference type="OrthoDB" id="573397at2"/>
<proteinExistence type="predicted"/>
<dbReference type="EMBL" id="PXOH01000009">
    <property type="protein sequence ID" value="PSF37388.1"/>
    <property type="molecule type" value="Genomic_DNA"/>
</dbReference>
<evidence type="ECO:0000313" key="2">
    <source>
        <dbReference type="Proteomes" id="UP000239001"/>
    </source>
</evidence>
<evidence type="ECO:0000313" key="1">
    <source>
        <dbReference type="EMBL" id="PSF37388.1"/>
    </source>
</evidence>
<accession>A0A2T1LYC1</accession>
<gene>
    <name evidence="1" type="ORF">C7H19_10705</name>
</gene>
<dbReference type="AlphaFoldDB" id="A0A2T1LYC1"/>
<reference evidence="1 2" key="1">
    <citation type="submission" date="2018-03" db="EMBL/GenBank/DDBJ databases">
        <title>The ancient ancestry and fast evolution of plastids.</title>
        <authorList>
            <person name="Moore K.R."/>
            <person name="Magnabosco C."/>
            <person name="Momper L."/>
            <person name="Gold D.A."/>
            <person name="Bosak T."/>
            <person name="Fournier G.P."/>
        </authorList>
    </citation>
    <scope>NUCLEOTIDE SEQUENCE [LARGE SCALE GENOMIC DNA]</scope>
    <source>
        <strain evidence="1 2">CCALA 016</strain>
    </source>
</reference>
<keyword evidence="2" id="KW-1185">Reference proteome</keyword>
<comment type="caution">
    <text evidence="1">The sequence shown here is derived from an EMBL/GenBank/DDBJ whole genome shotgun (WGS) entry which is preliminary data.</text>
</comment>
<dbReference type="Proteomes" id="UP000239001">
    <property type="component" value="Unassembled WGS sequence"/>
</dbReference>
<sequence length="145" mass="17047">MSFVGVRQLSTADELKELLTQQADLHSYYFLRWFHKVSGIVKDLPSDFPSPEGQMFSENYELRWKQNKKGYEVLLLSETDADSRFTPVGKTWKTRLRPAQVYSDDETRFPNKFRNECHNLAQRYFIDQQTGTVQFIALTINLKKS</sequence>
<protein>
    <submittedName>
        <fullName evidence="1">Uncharacterized protein</fullName>
    </submittedName>
</protein>